<dbReference type="CDD" id="cd02440">
    <property type="entry name" value="AdoMet_MTases"/>
    <property type="match status" value="1"/>
</dbReference>
<dbReference type="AlphaFoldDB" id="A0A4S2FK38"/>
<gene>
    <name evidence="1" type="ORF">E5339_13670</name>
</gene>
<keyword evidence="1" id="KW-0808">Transferase</keyword>
<proteinExistence type="predicted"/>
<evidence type="ECO:0000313" key="2">
    <source>
        <dbReference type="Proteomes" id="UP000310760"/>
    </source>
</evidence>
<dbReference type="InterPro" id="IPR029063">
    <property type="entry name" value="SAM-dependent_MTases_sf"/>
</dbReference>
<dbReference type="Proteomes" id="UP000310760">
    <property type="component" value="Unassembled WGS sequence"/>
</dbReference>
<accession>A0A4S2FK38</accession>
<dbReference type="GO" id="GO:0008168">
    <property type="term" value="F:methyltransferase activity"/>
    <property type="evidence" value="ECO:0007669"/>
    <property type="project" value="UniProtKB-KW"/>
</dbReference>
<protein>
    <submittedName>
        <fullName evidence="1">Methyltransferase domain-containing protein</fullName>
    </submittedName>
</protein>
<dbReference type="RefSeq" id="WP_135952093.1">
    <property type="nucleotide sequence ID" value="NZ_CAOOJZ010000080.1"/>
</dbReference>
<dbReference type="EMBL" id="SRYJ01000030">
    <property type="protein sequence ID" value="TGY69305.1"/>
    <property type="molecule type" value="Genomic_DNA"/>
</dbReference>
<dbReference type="SUPFAM" id="SSF53335">
    <property type="entry name" value="S-adenosyl-L-methionine-dependent methyltransferases"/>
    <property type="match status" value="1"/>
</dbReference>
<keyword evidence="1" id="KW-0489">Methyltransferase</keyword>
<name>A0A4S2FK38_9BACT</name>
<organism evidence="1 2">
    <name type="scientific">Phocaeicola sartorii</name>
    <dbReference type="NCBI Taxonomy" id="671267"/>
    <lineage>
        <taxon>Bacteria</taxon>
        <taxon>Pseudomonadati</taxon>
        <taxon>Bacteroidota</taxon>
        <taxon>Bacteroidia</taxon>
        <taxon>Bacteroidales</taxon>
        <taxon>Bacteroidaceae</taxon>
        <taxon>Phocaeicola</taxon>
    </lineage>
</organism>
<dbReference type="Pfam" id="PF13489">
    <property type="entry name" value="Methyltransf_23"/>
    <property type="match status" value="1"/>
</dbReference>
<dbReference type="GO" id="GO:0032259">
    <property type="term" value="P:methylation"/>
    <property type="evidence" value="ECO:0007669"/>
    <property type="project" value="UniProtKB-KW"/>
</dbReference>
<evidence type="ECO:0000313" key="1">
    <source>
        <dbReference type="EMBL" id="TGY69305.1"/>
    </source>
</evidence>
<sequence length="246" mass="28381">MRQAKIFRYQRDHTQSFHRIVDGEEKTGILTYYENHVYMDSDFVPAGSVQYITRDSLLAKYRRDMDRVDRRFDILRAWGVLPTRNCHILDLGCGYGAFIAQWMAHGFGHAYGIELSSAARQVSPVSSHIMWGDVNRADSLPIPGELSMIVALDVIEHLFDVKQVLKTLYRKTGPRLKMLIEIPIVKPGIDTEALARYKYLYPTRHLHLYTPCGIEQTLCECGYHLLQSEMLKDGNKCLMLIEKEEL</sequence>
<reference evidence="1 2" key="1">
    <citation type="submission" date="2019-04" db="EMBL/GenBank/DDBJ databases">
        <title>Microbes associate with the intestines of laboratory mice.</title>
        <authorList>
            <person name="Navarre W."/>
            <person name="Wong E."/>
            <person name="Huang K."/>
            <person name="Tropini C."/>
            <person name="Ng K."/>
            <person name="Yu B."/>
        </authorList>
    </citation>
    <scope>NUCLEOTIDE SEQUENCE [LARGE SCALE GENOMIC DNA]</scope>
    <source>
        <strain evidence="1 2">NM22_B1</strain>
    </source>
</reference>
<comment type="caution">
    <text evidence="1">The sequence shown here is derived from an EMBL/GenBank/DDBJ whole genome shotgun (WGS) entry which is preliminary data.</text>
</comment>
<dbReference type="Gene3D" id="3.40.50.150">
    <property type="entry name" value="Vaccinia Virus protein VP39"/>
    <property type="match status" value="1"/>
</dbReference>